<evidence type="ECO:0000313" key="1">
    <source>
        <dbReference type="EMBL" id="QAZ68373.1"/>
    </source>
</evidence>
<organism evidence="1 2">
    <name type="scientific">Solidesulfovibrio carbinolicus</name>
    <dbReference type="NCBI Taxonomy" id="296842"/>
    <lineage>
        <taxon>Bacteria</taxon>
        <taxon>Pseudomonadati</taxon>
        <taxon>Thermodesulfobacteriota</taxon>
        <taxon>Desulfovibrionia</taxon>
        <taxon>Desulfovibrionales</taxon>
        <taxon>Desulfovibrionaceae</taxon>
        <taxon>Solidesulfovibrio</taxon>
    </lineage>
</organism>
<keyword evidence="2" id="KW-1185">Reference proteome</keyword>
<reference evidence="1 2" key="1">
    <citation type="submission" date="2018-02" db="EMBL/GenBank/DDBJ databases">
        <title>Genome sequence of Desulfovibrio carbinolicus DSM 3852.</title>
        <authorList>
            <person name="Wilbanks E."/>
            <person name="Skennerton C.T."/>
            <person name="Orphan V.J."/>
        </authorList>
    </citation>
    <scope>NUCLEOTIDE SEQUENCE [LARGE SCALE GENOMIC DNA]</scope>
    <source>
        <strain evidence="1 2">DSM 3852</strain>
    </source>
</reference>
<sequence length="394" mass="43952">MKKRTIIVSGLAATYPLGGVAWDYIQYLHGFYRLGHDVYYLEDTGGWAYDPFNVTFVDDLTYHTKYLGDYLAALDPGLAKRFCVIGPDDRHWGMSAEELEAVVARADVFFNISTTCQLRKNYAKIPVKVLIDSDPLYTQSSFPQFLDGTATDEEKRNIENMRRHDVFFSFGENVGQDFCTVPKGVIDWIPTRQPIVLSCWGDAPASPARQTFTTVLSWQPAQKGPLVGGVQYGGKNLEFEKMLDLPQKTTAELELALGGGKPPRELLEEKGWKLRDGFSMSQTPWVYRDYIWDSYAEFSTAKNAYVATQSGWFSCRTACYLASGRPAVVQDTGYSRFMDVGEGVLAFANEAQALAGIEAVRADWDRHSAAAKAFAARYFDSDVVLAKLLADALA</sequence>
<protein>
    <recommendedName>
        <fullName evidence="3">Glycosyltransferase family 1 protein</fullName>
    </recommendedName>
</protein>
<dbReference type="AlphaFoldDB" id="A0A4P6HMC7"/>
<dbReference type="KEGG" id="dcb:C3Y92_14530"/>
<dbReference type="EMBL" id="CP026538">
    <property type="protein sequence ID" value="QAZ68373.1"/>
    <property type="molecule type" value="Genomic_DNA"/>
</dbReference>
<dbReference type="Proteomes" id="UP000293296">
    <property type="component" value="Chromosome"/>
</dbReference>
<name>A0A4P6HMC7_9BACT</name>
<dbReference type="OrthoDB" id="513439at2"/>
<evidence type="ECO:0008006" key="3">
    <source>
        <dbReference type="Google" id="ProtNLM"/>
    </source>
</evidence>
<gene>
    <name evidence="1" type="ORF">C3Y92_14530</name>
</gene>
<accession>A0A4P6HMC7</accession>
<dbReference type="RefSeq" id="WP_129353802.1">
    <property type="nucleotide sequence ID" value="NZ_CP026538.1"/>
</dbReference>
<evidence type="ECO:0000313" key="2">
    <source>
        <dbReference type="Proteomes" id="UP000293296"/>
    </source>
</evidence>
<proteinExistence type="predicted"/>